<evidence type="ECO:0000256" key="6">
    <source>
        <dbReference type="ARBA" id="ARBA00023136"/>
    </source>
</evidence>
<comment type="caution">
    <text evidence="9">The sequence shown here is derived from an EMBL/GenBank/DDBJ whole genome shotgun (WGS) entry which is preliminary data.</text>
</comment>
<dbReference type="AlphaFoldDB" id="A0A504Y756"/>
<dbReference type="InterPro" id="IPR010742">
    <property type="entry name" value="RCAF1"/>
</dbReference>
<evidence type="ECO:0000256" key="1">
    <source>
        <dbReference type="ARBA" id="ARBA00004477"/>
    </source>
</evidence>
<accession>A0A504Y756</accession>
<sequence>MANSKNRTWSLTSSPYYQTFLKTFKPESVFEDKNEFLDIVYWLRQVVAVLIGIVWGLIPLKGLTAITLFFLVNMGAVYLYAALFQRVDEEEYGGFGEIVKEGLMTAFSCFMVSWIVLFDYMHTGNTLVTVQYHKKEKPANAGSTVVYSVSLRLDRIEYPPQCGSHNTLPNTRWSDEETSAFTRDKKDPLENPTNDWNPELAPLFWLTSAWALKERGTWIVQRHVNRQTLAADSVGQVWSAAFACYSRALQLATLARSAREHCASEAHLERTDIDRETTQHPIGHLNADQLPDCVNGKFDLSTAAITRLEFNLLLNLALCQLKAGCAEFAGDNCSKALTLEPGWVKAVSDQTKQATRVSRLTRDSPVISNVDVAKALYRRAQAYLRVGKAEEAKLDAECACRLYTLTVSNGDGVDEGQRHDNAGAITASEALIAQAVQRLSHDKNILVERIRKRRNQL</sequence>
<comment type="subcellular location">
    <subcellularLocation>
        <location evidence="1">Endoplasmic reticulum membrane</location>
        <topology evidence="1">Multi-pass membrane protein</topology>
    </subcellularLocation>
</comment>
<dbReference type="PANTHER" id="PTHR12906">
    <property type="entry name" value="PROTEIN C20ORF24 RAB5-INTERACTING PROTEIN"/>
    <property type="match status" value="1"/>
</dbReference>
<dbReference type="Proteomes" id="UP000316759">
    <property type="component" value="Unassembled WGS sequence"/>
</dbReference>
<dbReference type="Gene3D" id="1.25.40.10">
    <property type="entry name" value="Tetratricopeptide repeat domain"/>
    <property type="match status" value="1"/>
</dbReference>
<dbReference type="InterPro" id="IPR011990">
    <property type="entry name" value="TPR-like_helical_dom_sf"/>
</dbReference>
<evidence type="ECO:0000256" key="5">
    <source>
        <dbReference type="ARBA" id="ARBA00022989"/>
    </source>
</evidence>
<evidence type="ECO:0000256" key="3">
    <source>
        <dbReference type="ARBA" id="ARBA00022692"/>
    </source>
</evidence>
<keyword evidence="10" id="KW-1185">Reference proteome</keyword>
<evidence type="ECO:0000313" key="9">
    <source>
        <dbReference type="EMBL" id="TPP56773.1"/>
    </source>
</evidence>
<keyword evidence="4" id="KW-0256">Endoplasmic reticulum</keyword>
<dbReference type="GO" id="GO:0005789">
    <property type="term" value="C:endoplasmic reticulum membrane"/>
    <property type="evidence" value="ECO:0007669"/>
    <property type="project" value="UniProtKB-SubCell"/>
</dbReference>
<evidence type="ECO:0000313" key="10">
    <source>
        <dbReference type="Proteomes" id="UP000316759"/>
    </source>
</evidence>
<organism evidence="9 10">
    <name type="scientific">Fasciola gigantica</name>
    <name type="common">Giant liver fluke</name>
    <dbReference type="NCBI Taxonomy" id="46835"/>
    <lineage>
        <taxon>Eukaryota</taxon>
        <taxon>Metazoa</taxon>
        <taxon>Spiralia</taxon>
        <taxon>Lophotrochozoa</taxon>
        <taxon>Platyhelminthes</taxon>
        <taxon>Trematoda</taxon>
        <taxon>Digenea</taxon>
        <taxon>Plagiorchiida</taxon>
        <taxon>Echinostomata</taxon>
        <taxon>Echinostomatoidea</taxon>
        <taxon>Fasciolidae</taxon>
        <taxon>Fasciola</taxon>
    </lineage>
</organism>
<keyword evidence="3 8" id="KW-0812">Transmembrane</keyword>
<dbReference type="EMBL" id="SUNJ01014086">
    <property type="protein sequence ID" value="TPP56773.1"/>
    <property type="molecule type" value="Genomic_DNA"/>
</dbReference>
<evidence type="ECO:0000256" key="4">
    <source>
        <dbReference type="ARBA" id="ARBA00022824"/>
    </source>
</evidence>
<reference evidence="9 10" key="1">
    <citation type="submission" date="2019-04" db="EMBL/GenBank/DDBJ databases">
        <title>Annotation for the trematode Fasciola gigantica.</title>
        <authorList>
            <person name="Choi Y.-J."/>
        </authorList>
    </citation>
    <scope>NUCLEOTIDE SEQUENCE [LARGE SCALE GENOMIC DNA]</scope>
    <source>
        <strain evidence="9">Uganda_cow_1</strain>
    </source>
</reference>
<gene>
    <name evidence="9" type="ORF">FGIG_06781</name>
</gene>
<dbReference type="PANTHER" id="PTHR12906:SF0">
    <property type="entry name" value="GEL COMPLEX SUBUNIT OPTI"/>
    <property type="match status" value="1"/>
</dbReference>
<dbReference type="InterPro" id="IPR029008">
    <property type="entry name" value="EMC6-like"/>
</dbReference>
<feature type="transmembrane region" description="Helical" evidence="8">
    <location>
        <begin position="39"/>
        <end position="58"/>
    </location>
</feature>
<feature type="transmembrane region" description="Helical" evidence="8">
    <location>
        <begin position="103"/>
        <end position="121"/>
    </location>
</feature>
<name>A0A504Y756_FASGI</name>
<feature type="region of interest" description="Disordered" evidence="7">
    <location>
        <begin position="167"/>
        <end position="193"/>
    </location>
</feature>
<evidence type="ECO:0000256" key="8">
    <source>
        <dbReference type="SAM" id="Phobius"/>
    </source>
</evidence>
<dbReference type="SUPFAM" id="SSF48452">
    <property type="entry name" value="TPR-like"/>
    <property type="match status" value="1"/>
</dbReference>
<feature type="transmembrane region" description="Helical" evidence="8">
    <location>
        <begin position="65"/>
        <end position="83"/>
    </location>
</feature>
<evidence type="ECO:0000256" key="2">
    <source>
        <dbReference type="ARBA" id="ARBA00009436"/>
    </source>
</evidence>
<dbReference type="GO" id="GO:0005739">
    <property type="term" value="C:mitochondrion"/>
    <property type="evidence" value="ECO:0007669"/>
    <property type="project" value="GOC"/>
</dbReference>
<protein>
    <recommendedName>
        <fullName evidence="11">Rab5-interacting protein</fullName>
    </recommendedName>
</protein>
<comment type="similarity">
    <text evidence="2">Belongs to the EMC6 family.</text>
</comment>
<dbReference type="STRING" id="46835.A0A504Y756"/>
<proteinExistence type="inferred from homology"/>
<dbReference type="Pfam" id="PF07019">
    <property type="entry name" value="EMC6"/>
    <property type="match status" value="1"/>
</dbReference>
<keyword evidence="6 8" id="KW-0472">Membrane</keyword>
<dbReference type="OrthoDB" id="286395at2759"/>
<keyword evidence="5 8" id="KW-1133">Transmembrane helix</keyword>
<dbReference type="GO" id="GO:0097250">
    <property type="term" value="P:mitochondrial respirasome assembly"/>
    <property type="evidence" value="ECO:0007669"/>
    <property type="project" value="InterPro"/>
</dbReference>
<evidence type="ECO:0000256" key="7">
    <source>
        <dbReference type="SAM" id="MobiDB-lite"/>
    </source>
</evidence>
<evidence type="ECO:0008006" key="11">
    <source>
        <dbReference type="Google" id="ProtNLM"/>
    </source>
</evidence>